<organism evidence="1">
    <name type="scientific">marine sediment metagenome</name>
    <dbReference type="NCBI Taxonomy" id="412755"/>
    <lineage>
        <taxon>unclassified sequences</taxon>
        <taxon>metagenomes</taxon>
        <taxon>ecological metagenomes</taxon>
    </lineage>
</organism>
<name>A0A0F9N9I2_9ZZZZ</name>
<dbReference type="AlphaFoldDB" id="A0A0F9N9I2"/>
<gene>
    <name evidence="1" type="ORF">LCGC14_1055570</name>
</gene>
<dbReference type="EMBL" id="LAZR01004441">
    <property type="protein sequence ID" value="KKN08557.1"/>
    <property type="molecule type" value="Genomic_DNA"/>
</dbReference>
<protein>
    <submittedName>
        <fullName evidence="1">Uncharacterized protein</fullName>
    </submittedName>
</protein>
<evidence type="ECO:0000313" key="1">
    <source>
        <dbReference type="EMBL" id="KKN08557.1"/>
    </source>
</evidence>
<reference evidence="1" key="1">
    <citation type="journal article" date="2015" name="Nature">
        <title>Complex archaea that bridge the gap between prokaryotes and eukaryotes.</title>
        <authorList>
            <person name="Spang A."/>
            <person name="Saw J.H."/>
            <person name="Jorgensen S.L."/>
            <person name="Zaremba-Niedzwiedzka K."/>
            <person name="Martijn J."/>
            <person name="Lind A.E."/>
            <person name="van Eijk R."/>
            <person name="Schleper C."/>
            <person name="Guy L."/>
            <person name="Ettema T.J."/>
        </authorList>
    </citation>
    <scope>NUCLEOTIDE SEQUENCE</scope>
</reference>
<proteinExistence type="predicted"/>
<accession>A0A0F9N9I2</accession>
<comment type="caution">
    <text evidence="1">The sequence shown here is derived from an EMBL/GenBank/DDBJ whole genome shotgun (WGS) entry which is preliminary data.</text>
</comment>
<sequence length="110" mass="12019">MPPGDNSITAVVSPFMYSPNSIPLVENISGTMTGNIKNNIMIVTNTNSITNPSFFILIVDRFFPNEYTVVNKITIKNKKNIGPPLSIGTSETDEITQLTSCIAKKLINTI</sequence>